<comment type="caution">
    <text evidence="2">The sequence shown here is derived from an EMBL/GenBank/DDBJ whole genome shotgun (WGS) entry which is preliminary data.</text>
</comment>
<evidence type="ECO:0000313" key="3">
    <source>
        <dbReference type="Proteomes" id="UP000784294"/>
    </source>
</evidence>
<proteinExistence type="predicted"/>
<name>A0A3S5BZ49_9PLAT</name>
<gene>
    <name evidence="2" type="ORF">PXEA_LOCUS18889</name>
</gene>
<evidence type="ECO:0000256" key="1">
    <source>
        <dbReference type="SAM" id="Phobius"/>
    </source>
</evidence>
<keyword evidence="1" id="KW-0812">Transmembrane</keyword>
<dbReference type="AlphaFoldDB" id="A0A3S5BZ49"/>
<reference evidence="2" key="1">
    <citation type="submission" date="2018-11" db="EMBL/GenBank/DDBJ databases">
        <authorList>
            <consortium name="Pathogen Informatics"/>
        </authorList>
    </citation>
    <scope>NUCLEOTIDE SEQUENCE</scope>
</reference>
<dbReference type="Proteomes" id="UP000784294">
    <property type="component" value="Unassembled WGS sequence"/>
</dbReference>
<evidence type="ECO:0000313" key="2">
    <source>
        <dbReference type="EMBL" id="VEL25449.1"/>
    </source>
</evidence>
<dbReference type="EMBL" id="CAAALY010074040">
    <property type="protein sequence ID" value="VEL25449.1"/>
    <property type="molecule type" value="Genomic_DNA"/>
</dbReference>
<sequence length="210" mass="24849">MTTALTNRITLFLPSHPLISTIPSIPLNHIHIIRPCPQPESLLNARSINLHYHQYYPHLHYSKHLNRHPHNSYHHQMYDRIRSLHLFSNIIVPPLVLKLLYLPLRRQSPHSLPYSTDIFRTCSRYPLHTSFLFDIIPPFRQHLLLHLLQPRLCCPTFARHQKARQTQLPAALTLRQTYDTFWNIFGIIVCNSLFASFILPFLPLREPFQH</sequence>
<protein>
    <submittedName>
        <fullName evidence="2">Uncharacterized protein</fullName>
    </submittedName>
</protein>
<accession>A0A3S5BZ49</accession>
<organism evidence="2 3">
    <name type="scientific">Protopolystoma xenopodis</name>
    <dbReference type="NCBI Taxonomy" id="117903"/>
    <lineage>
        <taxon>Eukaryota</taxon>
        <taxon>Metazoa</taxon>
        <taxon>Spiralia</taxon>
        <taxon>Lophotrochozoa</taxon>
        <taxon>Platyhelminthes</taxon>
        <taxon>Monogenea</taxon>
        <taxon>Polyopisthocotylea</taxon>
        <taxon>Polystomatidea</taxon>
        <taxon>Polystomatidae</taxon>
        <taxon>Protopolystoma</taxon>
    </lineage>
</organism>
<keyword evidence="1" id="KW-0472">Membrane</keyword>
<keyword evidence="3" id="KW-1185">Reference proteome</keyword>
<feature type="transmembrane region" description="Helical" evidence="1">
    <location>
        <begin position="181"/>
        <end position="202"/>
    </location>
</feature>
<keyword evidence="1" id="KW-1133">Transmembrane helix</keyword>